<evidence type="ECO:0000313" key="10">
    <source>
        <dbReference type="Proteomes" id="UP000325440"/>
    </source>
</evidence>
<evidence type="ECO:0000256" key="5">
    <source>
        <dbReference type="ARBA" id="ARBA00022803"/>
    </source>
</evidence>
<evidence type="ECO:0000256" key="1">
    <source>
        <dbReference type="ARBA" id="ARBA00004245"/>
    </source>
</evidence>
<keyword evidence="4" id="KW-0677">Repeat</keyword>
<dbReference type="InterPro" id="IPR011990">
    <property type="entry name" value="TPR-like_helical_dom_sf"/>
</dbReference>
<dbReference type="OrthoDB" id="69711at2759"/>
<comment type="subcellular location">
    <subcellularLocation>
        <location evidence="1">Cytoplasm</location>
        <location evidence="1">Cytoskeleton</location>
    </subcellularLocation>
</comment>
<gene>
    <name evidence="9" type="ORF">CINCED_3A009316</name>
</gene>
<dbReference type="EMBL" id="CABPRJ010000970">
    <property type="protein sequence ID" value="VVC33569.1"/>
    <property type="molecule type" value="Genomic_DNA"/>
</dbReference>
<dbReference type="Proteomes" id="UP000325440">
    <property type="component" value="Unassembled WGS sequence"/>
</dbReference>
<dbReference type="PANTHER" id="PTHR16056:SF16">
    <property type="entry name" value="REGULATOR OF MICROTUBULE DYNAMICS PROTEIN 1"/>
    <property type="match status" value="1"/>
</dbReference>
<name>A0A5E4MMQ5_9HEMI</name>
<dbReference type="GO" id="GO:0005739">
    <property type="term" value="C:mitochondrion"/>
    <property type="evidence" value="ECO:0007669"/>
    <property type="project" value="TreeGrafter"/>
</dbReference>
<comment type="subunit">
    <text evidence="2">Interacts with microtubules.</text>
</comment>
<evidence type="ECO:0000256" key="7">
    <source>
        <dbReference type="ARBA" id="ARBA00039966"/>
    </source>
</evidence>
<sequence>MFMNNMKRLGFFAYESLARTVIHRRTNDIVKWRRPYCDSPEIRFPVILSWAIPFFWYNSTDQTKIDKDELAADDIKYDLTQKIIEADQLFLANKYEDVVHLLEEFKDNDDVQVLWRLSKAQYNMSLDENISKEKRKYLISSAHEFIIKALTIDSNVSDIHKWAAILIDAHSNINYGIKEQINKLDTIKLHLQKALELNPKDPYTRYMIGYWCYNLADISWFRREIGSIIFATDIPSSTFEEALEYFREAESIQPKFYCKNLLMLGKTFLKMDNKFSAEYYLKLVTQYPAKTVEDHQAKLEAEKILKSFG</sequence>
<evidence type="ECO:0000256" key="8">
    <source>
        <dbReference type="ARBA" id="ARBA00041958"/>
    </source>
</evidence>
<dbReference type="SUPFAM" id="SSF48452">
    <property type="entry name" value="TPR-like"/>
    <property type="match status" value="1"/>
</dbReference>
<keyword evidence="5" id="KW-0802">TPR repeat</keyword>
<evidence type="ECO:0000256" key="4">
    <source>
        <dbReference type="ARBA" id="ARBA00022737"/>
    </source>
</evidence>
<keyword evidence="10" id="KW-1185">Reference proteome</keyword>
<evidence type="ECO:0000313" key="9">
    <source>
        <dbReference type="EMBL" id="VVC33569.1"/>
    </source>
</evidence>
<protein>
    <recommendedName>
        <fullName evidence="7">Regulator of microtubule dynamics protein 1</fullName>
    </recommendedName>
    <alternativeName>
        <fullName evidence="8">Protein FAM82B</fullName>
    </alternativeName>
</protein>
<organism evidence="9 10">
    <name type="scientific">Cinara cedri</name>
    <dbReference type="NCBI Taxonomy" id="506608"/>
    <lineage>
        <taxon>Eukaryota</taxon>
        <taxon>Metazoa</taxon>
        <taxon>Ecdysozoa</taxon>
        <taxon>Arthropoda</taxon>
        <taxon>Hexapoda</taxon>
        <taxon>Insecta</taxon>
        <taxon>Pterygota</taxon>
        <taxon>Neoptera</taxon>
        <taxon>Paraneoptera</taxon>
        <taxon>Hemiptera</taxon>
        <taxon>Sternorrhyncha</taxon>
        <taxon>Aphidomorpha</taxon>
        <taxon>Aphidoidea</taxon>
        <taxon>Aphididae</taxon>
        <taxon>Lachninae</taxon>
        <taxon>Cinara</taxon>
    </lineage>
</organism>
<proteinExistence type="predicted"/>
<evidence type="ECO:0000256" key="2">
    <source>
        <dbReference type="ARBA" id="ARBA00011375"/>
    </source>
</evidence>
<evidence type="ECO:0000256" key="3">
    <source>
        <dbReference type="ARBA" id="ARBA00022490"/>
    </source>
</evidence>
<reference evidence="9 10" key="1">
    <citation type="submission" date="2019-08" db="EMBL/GenBank/DDBJ databases">
        <authorList>
            <person name="Alioto T."/>
            <person name="Alioto T."/>
            <person name="Gomez Garrido J."/>
        </authorList>
    </citation>
    <scope>NUCLEOTIDE SEQUENCE [LARGE SCALE GENOMIC DNA]</scope>
</reference>
<dbReference type="GO" id="GO:0097431">
    <property type="term" value="C:mitotic spindle pole"/>
    <property type="evidence" value="ECO:0007669"/>
    <property type="project" value="TreeGrafter"/>
</dbReference>
<dbReference type="Pfam" id="PF21033">
    <property type="entry name" value="RMD1-3"/>
    <property type="match status" value="1"/>
</dbReference>
<dbReference type="Gene3D" id="1.25.40.10">
    <property type="entry name" value="Tetratricopeptide repeat domain"/>
    <property type="match status" value="1"/>
</dbReference>
<dbReference type="PANTHER" id="PTHR16056">
    <property type="entry name" value="REGULATOR OF MICROTUBULE DYNAMICS PROTEIN"/>
    <property type="match status" value="1"/>
</dbReference>
<dbReference type="GO" id="GO:0008017">
    <property type="term" value="F:microtubule binding"/>
    <property type="evidence" value="ECO:0007669"/>
    <property type="project" value="TreeGrafter"/>
</dbReference>
<keyword evidence="6" id="KW-0206">Cytoskeleton</keyword>
<evidence type="ECO:0000256" key="6">
    <source>
        <dbReference type="ARBA" id="ARBA00023212"/>
    </source>
</evidence>
<dbReference type="AlphaFoldDB" id="A0A5E4MMQ5"/>
<keyword evidence="3" id="KW-0963">Cytoplasm</keyword>
<accession>A0A5E4MMQ5</accession>
<dbReference type="GO" id="GO:0005876">
    <property type="term" value="C:spindle microtubule"/>
    <property type="evidence" value="ECO:0007669"/>
    <property type="project" value="TreeGrafter"/>
</dbReference>
<dbReference type="InterPro" id="IPR049039">
    <property type="entry name" value="RMD1-3_a_helical_rpt"/>
</dbReference>